<gene>
    <name evidence="3" type="ORF">HYC85_020101</name>
</gene>
<protein>
    <recommendedName>
        <fullName evidence="2">DUF3700 domain-containing protein</fullName>
    </recommendedName>
</protein>
<feature type="compositionally biased region" description="Gly residues" evidence="1">
    <location>
        <begin position="45"/>
        <end position="63"/>
    </location>
</feature>
<feature type="domain" description="DUF3700" evidence="2">
    <location>
        <begin position="15"/>
        <end position="41"/>
    </location>
</feature>
<reference evidence="4" key="1">
    <citation type="journal article" date="2020" name="Nat. Commun.">
        <title>Genome assembly of wild tea tree DASZ reveals pedigree and selection history of tea varieties.</title>
        <authorList>
            <person name="Zhang W."/>
            <person name="Zhang Y."/>
            <person name="Qiu H."/>
            <person name="Guo Y."/>
            <person name="Wan H."/>
            <person name="Zhang X."/>
            <person name="Scossa F."/>
            <person name="Alseekh S."/>
            <person name="Zhang Q."/>
            <person name="Wang P."/>
            <person name="Xu L."/>
            <person name="Schmidt M.H."/>
            <person name="Jia X."/>
            <person name="Li D."/>
            <person name="Zhu A."/>
            <person name="Guo F."/>
            <person name="Chen W."/>
            <person name="Ni D."/>
            <person name="Usadel B."/>
            <person name="Fernie A.R."/>
            <person name="Wen W."/>
        </authorList>
    </citation>
    <scope>NUCLEOTIDE SEQUENCE [LARGE SCALE GENOMIC DNA]</scope>
    <source>
        <strain evidence="4">cv. G240</strain>
    </source>
</reference>
<evidence type="ECO:0000256" key="1">
    <source>
        <dbReference type="SAM" id="MobiDB-lite"/>
    </source>
</evidence>
<keyword evidence="4" id="KW-1185">Reference proteome</keyword>
<organism evidence="3 4">
    <name type="scientific">Camellia sinensis</name>
    <name type="common">Tea plant</name>
    <name type="synonym">Thea sinensis</name>
    <dbReference type="NCBI Taxonomy" id="4442"/>
    <lineage>
        <taxon>Eukaryota</taxon>
        <taxon>Viridiplantae</taxon>
        <taxon>Streptophyta</taxon>
        <taxon>Embryophyta</taxon>
        <taxon>Tracheophyta</taxon>
        <taxon>Spermatophyta</taxon>
        <taxon>Magnoliopsida</taxon>
        <taxon>eudicotyledons</taxon>
        <taxon>Gunneridae</taxon>
        <taxon>Pentapetalae</taxon>
        <taxon>asterids</taxon>
        <taxon>Ericales</taxon>
        <taxon>Theaceae</taxon>
        <taxon>Camellia</taxon>
    </lineage>
</organism>
<name>A0A7J7GNT8_CAMSI</name>
<dbReference type="InterPro" id="IPR024286">
    <property type="entry name" value="DUF3700"/>
</dbReference>
<accession>A0A7J7GNT8</accession>
<reference evidence="3 4" key="2">
    <citation type="submission" date="2020-07" db="EMBL/GenBank/DDBJ databases">
        <title>Genome assembly of wild tea tree DASZ reveals pedigree and selection history of tea varieties.</title>
        <authorList>
            <person name="Zhang W."/>
        </authorList>
    </citation>
    <scope>NUCLEOTIDE SEQUENCE [LARGE SCALE GENOMIC DNA]</scope>
    <source>
        <strain evidence="4">cv. G240</strain>
        <tissue evidence="3">Leaf</tissue>
    </source>
</reference>
<proteinExistence type="predicted"/>
<feature type="region of interest" description="Disordered" evidence="1">
    <location>
        <begin position="45"/>
        <end position="70"/>
    </location>
</feature>
<dbReference type="AlphaFoldDB" id="A0A7J7GNT8"/>
<dbReference type="EMBL" id="JACBKZ010000009">
    <property type="protein sequence ID" value="KAF5942459.1"/>
    <property type="molecule type" value="Genomic_DNA"/>
</dbReference>
<evidence type="ECO:0000313" key="3">
    <source>
        <dbReference type="EMBL" id="KAF5942459.1"/>
    </source>
</evidence>
<comment type="caution">
    <text evidence="3">The sequence shown here is derived from an EMBL/GenBank/DDBJ whole genome shotgun (WGS) entry which is preliminary data.</text>
</comment>
<dbReference type="Pfam" id="PF12481">
    <property type="entry name" value="DUF3700"/>
    <property type="match status" value="1"/>
</dbReference>
<dbReference type="Proteomes" id="UP000593564">
    <property type="component" value="Unassembled WGS sequence"/>
</dbReference>
<sequence length="102" mass="10688">MQIGDDVQLAYTHPNQQYGLAKSANEVVLVIEAYKALRDRGVGGEGWGTAGGGGEGGVGGGGEGGRDEEDSDLQELVMSFSGLEEKVLEQYTFAKFISMSLG</sequence>
<evidence type="ECO:0000313" key="4">
    <source>
        <dbReference type="Proteomes" id="UP000593564"/>
    </source>
</evidence>
<evidence type="ECO:0000259" key="2">
    <source>
        <dbReference type="Pfam" id="PF12481"/>
    </source>
</evidence>